<keyword evidence="1" id="KW-0808">Transferase</keyword>
<dbReference type="GO" id="GO:0004674">
    <property type="term" value="F:protein serine/threonine kinase activity"/>
    <property type="evidence" value="ECO:0007669"/>
    <property type="project" value="UniProtKB-KW"/>
</dbReference>
<dbReference type="Pfam" id="PF14417">
    <property type="entry name" value="MEDS"/>
    <property type="match status" value="1"/>
</dbReference>
<evidence type="ECO:0000259" key="3">
    <source>
        <dbReference type="Pfam" id="PF14417"/>
    </source>
</evidence>
<accession>A0A543HU59</accession>
<dbReference type="PANTHER" id="PTHR35526">
    <property type="entry name" value="ANTI-SIGMA-F FACTOR RSBW-RELATED"/>
    <property type="match status" value="1"/>
</dbReference>
<feature type="domain" description="MEDS" evidence="3">
    <location>
        <begin position="20"/>
        <end position="167"/>
    </location>
</feature>
<organism evidence="4 5">
    <name type="scientific">Humibacillus xanthopallidus</name>
    <dbReference type="NCBI Taxonomy" id="412689"/>
    <lineage>
        <taxon>Bacteria</taxon>
        <taxon>Bacillati</taxon>
        <taxon>Actinomycetota</taxon>
        <taxon>Actinomycetes</taxon>
        <taxon>Micrococcales</taxon>
        <taxon>Intrasporangiaceae</taxon>
        <taxon>Humibacillus</taxon>
    </lineage>
</organism>
<evidence type="ECO:0000313" key="5">
    <source>
        <dbReference type="Proteomes" id="UP000316747"/>
    </source>
</evidence>
<dbReference type="EMBL" id="VFPM01000002">
    <property type="protein sequence ID" value="TQM61814.1"/>
    <property type="molecule type" value="Genomic_DNA"/>
</dbReference>
<protein>
    <submittedName>
        <fullName evidence="4">DcmR-like sensory protein</fullName>
    </submittedName>
</protein>
<reference evidence="4 5" key="1">
    <citation type="submission" date="2019-06" db="EMBL/GenBank/DDBJ databases">
        <title>Genome sequencing of plant associated microbes to promote plant fitness in Sorghum bicolor and Oryza sativa.</title>
        <authorList>
            <person name="Coleman-Derr D."/>
        </authorList>
    </citation>
    <scope>NUCLEOTIDE SEQUENCE [LARGE SCALE GENOMIC DNA]</scope>
    <source>
        <strain evidence="4 5">KV-663</strain>
    </source>
</reference>
<sequence length="338" mass="36736">MPRWAHGDAVNWHALDSGEVEAVARFVAHGWAQSEHALLIASAGHRHRIEAALAQLGADPELERVQGHYLTCDADETRRRFVVDGVLDPRRFRAVVTDLLARASGDGSHVRVYSELIALLWQGEDAQDARDLELQWRFLLRRHDFSLLCAYPAADFADSGQVDVRRVCDLHTDLAAGNPARSGADEGTSGRPVAVGRYHACSEVYLPVAESVPSARHFVVDVLRAWGMDDLDGDAAIVISELATNALRHAETPFRAVLDRQQDGVRLGVEDAAHDPLARRSPDSYDLSGRGVDIVEALSRRWGWTELPSGKLVWAELVGAAPAAGSETAPEVAASEAG</sequence>
<dbReference type="Proteomes" id="UP000316747">
    <property type="component" value="Unassembled WGS sequence"/>
</dbReference>
<evidence type="ECO:0000313" key="4">
    <source>
        <dbReference type="EMBL" id="TQM61814.1"/>
    </source>
</evidence>
<keyword evidence="1" id="KW-0723">Serine/threonine-protein kinase</keyword>
<dbReference type="InterPro" id="IPR003594">
    <property type="entry name" value="HATPase_dom"/>
</dbReference>
<dbReference type="Gene3D" id="3.30.565.10">
    <property type="entry name" value="Histidine kinase-like ATPase, C-terminal domain"/>
    <property type="match status" value="1"/>
</dbReference>
<evidence type="ECO:0000259" key="2">
    <source>
        <dbReference type="Pfam" id="PF13581"/>
    </source>
</evidence>
<gene>
    <name evidence="4" type="ORF">FBY41_1831</name>
</gene>
<dbReference type="InterPro" id="IPR050267">
    <property type="entry name" value="Anti-sigma-factor_SerPK"/>
</dbReference>
<dbReference type="Pfam" id="PF13581">
    <property type="entry name" value="HATPase_c_2"/>
    <property type="match status" value="1"/>
</dbReference>
<dbReference type="AlphaFoldDB" id="A0A543HU59"/>
<keyword evidence="5" id="KW-1185">Reference proteome</keyword>
<dbReference type="InterPro" id="IPR036890">
    <property type="entry name" value="HATPase_C_sf"/>
</dbReference>
<evidence type="ECO:0000256" key="1">
    <source>
        <dbReference type="ARBA" id="ARBA00022527"/>
    </source>
</evidence>
<comment type="caution">
    <text evidence="4">The sequence shown here is derived from an EMBL/GenBank/DDBJ whole genome shotgun (WGS) entry which is preliminary data.</text>
</comment>
<dbReference type="InterPro" id="IPR025847">
    <property type="entry name" value="MEDS_domain"/>
</dbReference>
<name>A0A543HU59_9MICO</name>
<dbReference type="SUPFAM" id="SSF55874">
    <property type="entry name" value="ATPase domain of HSP90 chaperone/DNA topoisomerase II/histidine kinase"/>
    <property type="match status" value="1"/>
</dbReference>
<dbReference type="PANTHER" id="PTHR35526:SF3">
    <property type="entry name" value="ANTI-SIGMA-F FACTOR RSBW"/>
    <property type="match status" value="1"/>
</dbReference>
<dbReference type="CDD" id="cd16936">
    <property type="entry name" value="HATPase_RsbW-like"/>
    <property type="match status" value="1"/>
</dbReference>
<feature type="domain" description="Histidine kinase/HSP90-like ATPase" evidence="2">
    <location>
        <begin position="210"/>
        <end position="314"/>
    </location>
</feature>
<keyword evidence="1" id="KW-0418">Kinase</keyword>
<proteinExistence type="predicted"/>